<evidence type="ECO:0000313" key="1">
    <source>
        <dbReference type="EMBL" id="ELN6931033.1"/>
    </source>
</evidence>
<dbReference type="GeneID" id="43684234"/>
<evidence type="ECO:0000313" key="3">
    <source>
        <dbReference type="EMBL" id="QPL56377.1"/>
    </source>
</evidence>
<dbReference type="AlphaFoldDB" id="A0A099MG38"/>
<accession>A0A099MG38</accession>
<protein>
    <submittedName>
        <fullName evidence="2">Uncharacterized protein</fullName>
    </submittedName>
</protein>
<evidence type="ECO:0000313" key="4">
    <source>
        <dbReference type="Proteomes" id="UP000029994"/>
    </source>
</evidence>
<dbReference type="Proteomes" id="UP000029994">
    <property type="component" value="Unassembled WGS sequence"/>
</dbReference>
<proteinExistence type="predicted"/>
<name>A0A099MG38_9VIBR</name>
<dbReference type="eggNOG" id="ENOG5031NK1">
    <property type="taxonomic scope" value="Bacteria"/>
</dbReference>
<reference evidence="2 4" key="1">
    <citation type="submission" date="2014-04" db="EMBL/GenBank/DDBJ databases">
        <title>Genome sequencing of Vibrio navarrensis strains.</title>
        <authorList>
            <person name="Gladney L.M."/>
            <person name="Katz L.S."/>
            <person name="Marino-Ramirez L."/>
            <person name="Jordan I.K."/>
        </authorList>
    </citation>
    <scope>NUCLEOTIDE SEQUENCE [LARGE SCALE GENOMIC DNA]</scope>
    <source>
        <strain evidence="2 4">ATCC 51183</strain>
    </source>
</reference>
<evidence type="ECO:0000313" key="2">
    <source>
        <dbReference type="EMBL" id="KGK12338.1"/>
    </source>
</evidence>
<reference evidence="1" key="3">
    <citation type="submission" date="2023-10" db="EMBL/GenBank/DDBJ databases">
        <authorList>
            <consortium name="PulseNet: The National Subtyping Network for Foodborne Disease Surveillance"/>
        </authorList>
    </citation>
    <scope>NUCLEOTIDE SEQUENCE</scope>
    <source>
        <strain evidence="1">PNUSAV004886</strain>
    </source>
</reference>
<dbReference type="STRING" id="29495.EA26_13835"/>
<reference evidence="3 5" key="2">
    <citation type="submission" date="2020-11" db="EMBL/GenBank/DDBJ databases">
        <title>Complete and Circularized Genome Assembly of a human isolate of Vibrio navarrensis biotype pommerensis with MiSeq and MinION Sequence Data.</title>
        <authorList>
            <person name="Schwartz K."/>
            <person name="Borowiak M."/>
            <person name="Deneke C."/>
            <person name="Balau V."/>
            <person name="Metelmann C."/>
            <person name="Strauch E."/>
        </authorList>
    </citation>
    <scope>NUCLEOTIDE SEQUENCE [LARGE SCALE GENOMIC DNA]</scope>
    <source>
        <strain evidence="3 5">20-VB00237</strain>
    </source>
</reference>
<dbReference type="Proteomes" id="UP000594435">
    <property type="component" value="Chromosome 2"/>
</dbReference>
<keyword evidence="4" id="KW-1185">Reference proteome</keyword>
<gene>
    <name evidence="2" type="ORF">EA26_13835</name>
    <name evidence="3" type="ORF">I3X05_20025</name>
    <name evidence="1" type="ORF">RZY48_000403</name>
</gene>
<sequence length="64" mass="7685">MATFKQDIPHRVTVYHDNHEQERELKEAMLPEKPRYFNGAPTYKAESLAEFEEKIRQMNLSFDK</sequence>
<dbReference type="EMBL" id="ABNSCA010000001">
    <property type="protein sequence ID" value="ELN6931033.1"/>
    <property type="molecule type" value="Genomic_DNA"/>
</dbReference>
<dbReference type="EMBL" id="JMCG01000001">
    <property type="protein sequence ID" value="KGK12338.1"/>
    <property type="molecule type" value="Genomic_DNA"/>
</dbReference>
<dbReference type="RefSeq" id="WP_039428405.1">
    <property type="nucleotide sequence ID" value="NZ_CAWPVW010000065.1"/>
</dbReference>
<dbReference type="Proteomes" id="UP001253463">
    <property type="component" value="Unassembled WGS sequence"/>
</dbReference>
<organism evidence="2 4">
    <name type="scientific">Vibrio navarrensis</name>
    <dbReference type="NCBI Taxonomy" id="29495"/>
    <lineage>
        <taxon>Bacteria</taxon>
        <taxon>Pseudomonadati</taxon>
        <taxon>Pseudomonadota</taxon>
        <taxon>Gammaproteobacteria</taxon>
        <taxon>Vibrionales</taxon>
        <taxon>Vibrionaceae</taxon>
        <taxon>Vibrio</taxon>
    </lineage>
</organism>
<evidence type="ECO:0000313" key="5">
    <source>
        <dbReference type="Proteomes" id="UP000594435"/>
    </source>
</evidence>
<dbReference type="EMBL" id="CP065218">
    <property type="protein sequence ID" value="QPL56377.1"/>
    <property type="molecule type" value="Genomic_DNA"/>
</dbReference>